<proteinExistence type="predicted"/>
<dbReference type="OrthoDB" id="9814627at2"/>
<keyword evidence="2" id="KW-1185">Reference proteome</keyword>
<gene>
    <name evidence="1" type="ORF">D0C36_15785</name>
</gene>
<name>A0A372NV73_9SPHI</name>
<organism evidence="1 2">
    <name type="scientific">Mucilaginibacter conchicola</name>
    <dbReference type="NCBI Taxonomy" id="2303333"/>
    <lineage>
        <taxon>Bacteria</taxon>
        <taxon>Pseudomonadati</taxon>
        <taxon>Bacteroidota</taxon>
        <taxon>Sphingobacteriia</taxon>
        <taxon>Sphingobacteriales</taxon>
        <taxon>Sphingobacteriaceae</taxon>
        <taxon>Mucilaginibacter</taxon>
    </lineage>
</organism>
<sequence length="2208" mass="241579">MTLLYKRQRTIALFLLGLVTTELFLPQAALALTSGPAQPEMQGFQPAGVSDMVDLSTGDFKYNIPLLDIDGYPVNLNYQSGTGMDDEATWVGLGWNLNVGSINRQLRGLPDDMKGDEAETAHYTKPHITIGGRLRAKAEIGGKESFVKGEGTFTLGIFNDNYTGIGAEIGINPGISLGKQSDGALTAGLGVGLMSSTASGVDVSPYMNFSIKNKVDDAMSTTMGLSASLGYNTRGGMKNFTLGTSYGYSVTKDTKNTDPNKNNSISDMMDVAGSSISYNTEPVQPAIQVPYKTDYLAVSVDLGGAIGIGYLGGGGMGYRTISQPAAPSIKNPAYGFLYAEAGKNIPNALMDFTREKDVPVTPELPKLALPVALPDLFSFTSQTGSGQFRLFRGGSGVFFDPANENTVSSKNFGFEAGFGSYFHGGASLYDQKSKTRSRKWTRQNNYLAAGDFQSPSDASPRSQHVFFKEIGQRTAESPSLANPVKSSTPVAVKIESATANKAFVEDASLSKLEKTEREPQRTNISYLTAAECATSGLDKKIKYYDFLQAGSDMGKTEHVINRVGDYRKGHHFSEMTITDPGGGRMVYGIPVYNTKQAEYTFAIGAATDGAYTLLSGSRDQVSLAAGLTEAQLGKNKGIDNYYHKSTTPAYATSYLLSGILSPDYMDISGDGITDDDQGTAIKFNYSYIPKFCWRTPYKNATLNKGLMADADDDKASIIYGEKELYYVHSIESKTKIAYFITADRDDALGALDLLSGNKGTVKQKKLVEIRLYAKSDQSRPIKVVKFDYDYSLCPGVPNTVGVSPNNGKLTLKKVWFEYRGVTKGQLFPYKFSYRTSVTKYTGAAVTGAGYATQSTDRWGIYRQNLDNPFFNALGNDEFPYSVQNLSGTNADVVPRAGEAASLWHLSHIDLPTGGGIDVGYEADDYAYVQDRKAMVMTPVGSLIAENGNAVADASLHLAKGIQISLPWDQGAMTEGTEWFKKNYLNGSPYIYTKFLVTLATGLSNAKSRTDDYVSCFAEVQKVSITTAHKANIIFKDRTESGITINPVILAAWQKIKEEYPRYAYPGFDRRVGGDAANQDGNGIIAAIKTAISNLSELNKNFYQRANTASPKPFASTFIKAKSFVRIVKADGHKLGGGVRVKKISISDGWAGGRTYGQAYDYTVTEDGQLISSGVASYEPAVGNDENPLRQPLFYMQRNKGAISNLLDIEEPFGESFFPSPSVVYSRVSVSDLDAAGNAFPAGPTGYTLNEFYTARDFPVQVRSTELQSIQDKPSNSYGIVYTTSVQQMTMSQGYSIELNDMHGKPKAVRTYNQAGAEIASTVTYYNTLPLNGSSMRLRNQVSVADPETGIVKQNQVVGRDIDFFTDFREQENINDGQSINIGVDIIPAFGFPIPIPHWPKGNNSEYKLFRSACAVKVSQYYGVVDSVVVKNNGSSIRTANLVYDAKTGQPLVTATRNEFKKDIYSVKIPAYWGYPGMGPGSRGNGMVLAGLTTSASGQLSSNMDPYLAYGDQFIDLQSGKSYWVVPRRQTTQYTDFDIRTIVDRYGNPMLSWSCNHIKVIRSSHNQLDATMNELVMLRNPVIPADGGYRLALDQGDMTDMRVINASAKTYDENWNSEPPVIQPGPSDDPYDFNIYVGGHNTTTPNIYLNSQLLTPGGSNDQGRVSFWAQRETYSLIGDKSGGPGALYSQGGNGNMGIYTRFYAPRAGSYYVGYGASATLAFSFSSMCPGTNGYWFAQNVHDSPRAWHITSVTLPKGWVTVRMEITGYGSGNPNGAGVEVYDNTNTEIEAASPPLKVLFSTNNLTELNNSAIVYTLQNGSTYWKYRYSDLLRTPLSPCQLPPVGINPYVYGFKGNWRPYKTKVFQKNRVYTNAVPGSANALNIKEAGYLSGFYNYYARPADGTGVWGQNNSPEMSNWVTANTVTLYDKFGQELQNKDALGRNSAAEFDFNGEMPAAVACNARYREIYSNSLEDSWFRPGTPRYIVAPEKTEFVYAKTGGYIQSGAQNSYSHTGMMSAALTQDSLVMNTLVHLSDEKRDIYLDINGDKQFVKSTDKAAYTTGFQPLPAKNYMVNLWVKDDAPFDTTAKVKMFVNGQQRTLGTKALVEGWKLLEGSFTTPSSSGQALQVAFYPSVSSTVYLDDIRIHPVAAMMKTYSYDPSTMRLMAELDENGFATLYEYDTQGTLIRVKKETERGVMTVKETRSSQKKTL</sequence>
<comment type="caution">
    <text evidence="1">The sequence shown here is derived from an EMBL/GenBank/DDBJ whole genome shotgun (WGS) entry which is preliminary data.</text>
</comment>
<reference evidence="1 2" key="1">
    <citation type="submission" date="2018-08" db="EMBL/GenBank/DDBJ databases">
        <title>Mucilaginibacter sp. MYSH2.</title>
        <authorList>
            <person name="Seo T."/>
        </authorList>
    </citation>
    <scope>NUCLEOTIDE SEQUENCE [LARGE SCALE GENOMIC DNA]</scope>
    <source>
        <strain evidence="1 2">MYSH2</strain>
    </source>
</reference>
<dbReference type="RefSeq" id="WP_117392560.1">
    <property type="nucleotide sequence ID" value="NZ_QWDC01000002.1"/>
</dbReference>
<protein>
    <recommendedName>
        <fullName evidence="3">RHS repeat-associated core domain-containing protein</fullName>
    </recommendedName>
</protein>
<accession>A0A372NV73</accession>
<evidence type="ECO:0000313" key="2">
    <source>
        <dbReference type="Proteomes" id="UP000264217"/>
    </source>
</evidence>
<evidence type="ECO:0000313" key="1">
    <source>
        <dbReference type="EMBL" id="RFZ92851.1"/>
    </source>
</evidence>
<dbReference type="Proteomes" id="UP000264217">
    <property type="component" value="Unassembled WGS sequence"/>
</dbReference>
<evidence type="ECO:0008006" key="3">
    <source>
        <dbReference type="Google" id="ProtNLM"/>
    </source>
</evidence>
<dbReference type="Gene3D" id="2.60.120.260">
    <property type="entry name" value="Galactose-binding domain-like"/>
    <property type="match status" value="1"/>
</dbReference>
<dbReference type="EMBL" id="QWDC01000002">
    <property type="protein sequence ID" value="RFZ92851.1"/>
    <property type="molecule type" value="Genomic_DNA"/>
</dbReference>